<gene>
    <name evidence="10" type="ORF">BRENAR_LOCUS181</name>
</gene>
<reference evidence="10 11" key="1">
    <citation type="submission" date="2018-12" db="EMBL/GenBank/DDBJ databases">
        <authorList>
            <person name="Tiukova I."/>
            <person name="Dainat J."/>
        </authorList>
    </citation>
    <scope>NUCLEOTIDE SEQUENCE [LARGE SCALE GENOMIC DNA]</scope>
</reference>
<dbReference type="Gene3D" id="3.30.565.10">
    <property type="entry name" value="Histidine kinase-like ATPase, C-terminal domain"/>
    <property type="match status" value="1"/>
</dbReference>
<proteinExistence type="inferred from homology"/>
<evidence type="ECO:0000256" key="8">
    <source>
        <dbReference type="RuleBase" id="RU366032"/>
    </source>
</evidence>
<dbReference type="SUPFAM" id="SSF69012">
    <property type="entry name" value="alpha-ketoacid dehydrogenase kinase, N-terminal domain"/>
    <property type="match status" value="1"/>
</dbReference>
<keyword evidence="4 8" id="KW-0547">Nucleotide-binding</keyword>
<dbReference type="InterPro" id="IPR039028">
    <property type="entry name" value="BCKD/PDK"/>
</dbReference>
<feature type="domain" description="Histidine kinase/HSP90-like ATPase" evidence="9">
    <location>
        <begin position="349"/>
        <end position="482"/>
    </location>
</feature>
<evidence type="ECO:0000256" key="2">
    <source>
        <dbReference type="ARBA" id="ARBA00022553"/>
    </source>
</evidence>
<keyword evidence="7 8" id="KW-0496">Mitochondrion</keyword>
<dbReference type="GO" id="GO:0005759">
    <property type="term" value="C:mitochondrial matrix"/>
    <property type="evidence" value="ECO:0007669"/>
    <property type="project" value="UniProtKB-SubCell"/>
</dbReference>
<dbReference type="PANTHER" id="PTHR11947:SF20">
    <property type="entry name" value="[3-METHYL-2-OXOBUTANOATE DEHYDROGENASE [LIPOAMIDE]] KINASE, MITOCHONDRIAL"/>
    <property type="match status" value="1"/>
</dbReference>
<dbReference type="InterPro" id="IPR036784">
    <property type="entry name" value="AK/P_DHK_N_sf"/>
</dbReference>
<accession>A0A448YEU5</accession>
<organism evidence="10 11">
    <name type="scientific">Brettanomyces naardenensis</name>
    <name type="common">Yeast</name>
    <dbReference type="NCBI Taxonomy" id="13370"/>
    <lineage>
        <taxon>Eukaryota</taxon>
        <taxon>Fungi</taxon>
        <taxon>Dikarya</taxon>
        <taxon>Ascomycota</taxon>
        <taxon>Saccharomycotina</taxon>
        <taxon>Pichiomycetes</taxon>
        <taxon>Pichiales</taxon>
        <taxon>Pichiaceae</taxon>
        <taxon>Brettanomyces</taxon>
    </lineage>
</organism>
<dbReference type="EMBL" id="CAACVR010000001">
    <property type="protein sequence ID" value="VEU19444.1"/>
    <property type="molecule type" value="Genomic_DNA"/>
</dbReference>
<evidence type="ECO:0000259" key="9">
    <source>
        <dbReference type="SMART" id="SM00387"/>
    </source>
</evidence>
<dbReference type="AlphaFoldDB" id="A0A448YEU5"/>
<dbReference type="InterPro" id="IPR036890">
    <property type="entry name" value="HATPase_C_sf"/>
</dbReference>
<dbReference type="OrthoDB" id="3264224at2759"/>
<evidence type="ECO:0000256" key="1">
    <source>
        <dbReference type="ARBA" id="ARBA00006155"/>
    </source>
</evidence>
<evidence type="ECO:0000313" key="11">
    <source>
        <dbReference type="Proteomes" id="UP000290900"/>
    </source>
</evidence>
<evidence type="ECO:0000256" key="6">
    <source>
        <dbReference type="ARBA" id="ARBA00022840"/>
    </source>
</evidence>
<dbReference type="FunCoup" id="A0A448YEU5">
    <property type="interactions" value="359"/>
</dbReference>
<comment type="similarity">
    <text evidence="1 8">Belongs to the PDK/BCKDK protein kinase family.</text>
</comment>
<dbReference type="SMART" id="SM00387">
    <property type="entry name" value="HATPase_c"/>
    <property type="match status" value="1"/>
</dbReference>
<evidence type="ECO:0000256" key="4">
    <source>
        <dbReference type="ARBA" id="ARBA00022741"/>
    </source>
</evidence>
<name>A0A448YEU5_BRENA</name>
<keyword evidence="5 8" id="KW-0418">Kinase</keyword>
<dbReference type="Pfam" id="PF02518">
    <property type="entry name" value="HATPase_c"/>
    <property type="match status" value="1"/>
</dbReference>
<dbReference type="PANTHER" id="PTHR11947">
    <property type="entry name" value="PYRUVATE DEHYDROGENASE KINASE"/>
    <property type="match status" value="1"/>
</dbReference>
<dbReference type="InterPro" id="IPR003594">
    <property type="entry name" value="HATPase_dom"/>
</dbReference>
<dbReference type="GO" id="GO:0005524">
    <property type="term" value="F:ATP binding"/>
    <property type="evidence" value="ECO:0007669"/>
    <property type="project" value="UniProtKB-UniRule"/>
</dbReference>
<evidence type="ECO:0000256" key="3">
    <source>
        <dbReference type="ARBA" id="ARBA00022679"/>
    </source>
</evidence>
<evidence type="ECO:0000256" key="7">
    <source>
        <dbReference type="ARBA" id="ARBA00023128"/>
    </source>
</evidence>
<dbReference type="Proteomes" id="UP000290900">
    <property type="component" value="Unassembled WGS sequence"/>
</dbReference>
<dbReference type="GO" id="GO:0010906">
    <property type="term" value="P:regulation of glucose metabolic process"/>
    <property type="evidence" value="ECO:0007669"/>
    <property type="project" value="TreeGrafter"/>
</dbReference>
<keyword evidence="6 8" id="KW-0067">ATP-binding</keyword>
<dbReference type="EC" id="2.7.11.-" evidence="8"/>
<dbReference type="InterPro" id="IPR018955">
    <property type="entry name" value="BCDHK/PDK_N"/>
</dbReference>
<dbReference type="Gene3D" id="1.20.140.20">
    <property type="entry name" value="Alpha-ketoacid/pyruvate dehydrogenase kinase, N-terminal domain"/>
    <property type="match status" value="1"/>
</dbReference>
<dbReference type="Pfam" id="PF10436">
    <property type="entry name" value="BCDHK_Adom3"/>
    <property type="match status" value="1"/>
</dbReference>
<evidence type="ECO:0000256" key="5">
    <source>
        <dbReference type="ARBA" id="ARBA00022777"/>
    </source>
</evidence>
<dbReference type="SUPFAM" id="SSF55874">
    <property type="entry name" value="ATPase domain of HSP90 chaperone/DNA topoisomerase II/histidine kinase"/>
    <property type="match status" value="1"/>
</dbReference>
<keyword evidence="2" id="KW-0597">Phosphoprotein</keyword>
<dbReference type="InParanoid" id="A0A448YEU5"/>
<sequence length="490" mass="55996">MQRLVAPSFRSRALSRSVSRLLIKSSRFYSNRALAICCLGDVVGPRYLHTASVRRNEGGQSIQTGSTSTGIDDEDTRKGYLLRVSLERLIQDLARQPVPTVTLNDLLRFRTTSQNGKNKESILVENANDTLRDLFVLIGRSIKRFTDLPYIVLMNPHMAKIYQCYTDSLELLLKFVDECKGGDSEVQAYSAFEDLSQFRITTPEQNERFIAVLSQIFEMHTDNTLDLRDGFDEVDMRLVDDKEFLNMHMRERILMRLLTDHHLLLNSQLEHVTDIKSLKSLGAIDMNLNVLEVLNHSYEYVNDMAAMKYADRIELKVKSVLLKSDGTSRTQNIDEICEFADFDPLIFPYITNHLEYVFDEILKNSTRASMDNNVTLPVEVLVVLREPTSPDDCYKLDVRITDYAKGIKPEVVDHLFDYAFTTVDEPDTDYKVLNTTFANVIAGMGYGLPMSLTYTRLFNGDIFLKSIYGQGTTVYLQWRGIDGRILSNSL</sequence>
<dbReference type="GO" id="GO:0004740">
    <property type="term" value="F:pyruvate dehydrogenase (acetyl-transferring) kinase activity"/>
    <property type="evidence" value="ECO:0007669"/>
    <property type="project" value="TreeGrafter"/>
</dbReference>
<protein>
    <recommendedName>
        <fullName evidence="8">Protein-serine/threonine kinase</fullName>
        <ecNumber evidence="8">2.7.11.-</ecNumber>
    </recommendedName>
</protein>
<dbReference type="STRING" id="13370.A0A448YEU5"/>
<comment type="subcellular location">
    <subcellularLocation>
        <location evidence="8">Mitochondrion matrix</location>
    </subcellularLocation>
</comment>
<keyword evidence="3 8" id="KW-0808">Transferase</keyword>
<keyword evidence="11" id="KW-1185">Reference proteome</keyword>
<evidence type="ECO:0000313" key="10">
    <source>
        <dbReference type="EMBL" id="VEU19444.1"/>
    </source>
</evidence>